<dbReference type="SUPFAM" id="SSF53474">
    <property type="entry name" value="alpha/beta-Hydrolases"/>
    <property type="match status" value="1"/>
</dbReference>
<name>A0A9D5QCH0_UNCW3</name>
<evidence type="ECO:0000256" key="3">
    <source>
        <dbReference type="ARBA" id="ARBA00022651"/>
    </source>
</evidence>
<dbReference type="GO" id="GO:0030600">
    <property type="term" value="F:feruloyl esterase activity"/>
    <property type="evidence" value="ECO:0007669"/>
    <property type="project" value="InterPro"/>
</dbReference>
<keyword evidence="6" id="KW-0119">Carbohydrate metabolism</keyword>
<dbReference type="PANTHER" id="PTHR38050">
    <property type="match status" value="1"/>
</dbReference>
<gene>
    <name evidence="9" type="ORF">GF359_04955</name>
</gene>
<dbReference type="GO" id="GO:0005576">
    <property type="term" value="C:extracellular region"/>
    <property type="evidence" value="ECO:0007669"/>
    <property type="project" value="UniProtKB-SubCell"/>
</dbReference>
<organism evidence="9 10">
    <name type="scientific">candidate division WOR-3 bacterium</name>
    <dbReference type="NCBI Taxonomy" id="2052148"/>
    <lineage>
        <taxon>Bacteria</taxon>
        <taxon>Bacteria division WOR-3</taxon>
    </lineage>
</organism>
<dbReference type="EMBL" id="WJKJ01000160">
    <property type="protein sequence ID" value="MBD3364544.1"/>
    <property type="molecule type" value="Genomic_DNA"/>
</dbReference>
<dbReference type="InterPro" id="IPR029058">
    <property type="entry name" value="AB_hydrolase_fold"/>
</dbReference>
<dbReference type="InterPro" id="IPR010126">
    <property type="entry name" value="Esterase_phb"/>
</dbReference>
<sequence length="320" mass="36608">MRKRVLPALLACLVCFLGVIKDLQAKDRRYKFEFDDVRRTYRVHIPPAYSDSTPAPLVLSLHGFAASARIHRYMTKMNRKSNEEGFICVYPNGTGWPRAWNAGNKLGKRKQADDLGFLNSLIDTMVSRYSIDTNMIYATGFSNGGMMSHRLACQLSSRIAAIAPVAGGLVYGECEPERPVPVIHIHARNDPVVKYEGDTIAGVHFYSIQENLENWAELNWCEEGPDTVFNENSRAWRQRWRDAESDMEVMLWTTRRGGHTWPRGRGFPIPSLAFPSRAVDANEVMWEFFVDHPMKTKDRFHGDPDENRDEQDLRSIQSPE</sequence>
<keyword evidence="3" id="KW-0858">Xylan degradation</keyword>
<comment type="subcellular location">
    <subcellularLocation>
        <location evidence="1">Secreted</location>
    </subcellularLocation>
</comment>
<keyword evidence="4" id="KW-0732">Signal</keyword>
<dbReference type="InterPro" id="IPR043595">
    <property type="entry name" value="FaeB/C/D"/>
</dbReference>
<evidence type="ECO:0000313" key="10">
    <source>
        <dbReference type="Proteomes" id="UP000630660"/>
    </source>
</evidence>
<evidence type="ECO:0000256" key="6">
    <source>
        <dbReference type="ARBA" id="ARBA00023277"/>
    </source>
</evidence>
<evidence type="ECO:0000256" key="7">
    <source>
        <dbReference type="ARBA" id="ARBA00023326"/>
    </source>
</evidence>
<keyword evidence="5" id="KW-0378">Hydrolase</keyword>
<protein>
    <submittedName>
        <fullName evidence="9">Polyhydroxybutyrate depolymerase</fullName>
    </submittedName>
</protein>
<dbReference type="Proteomes" id="UP000630660">
    <property type="component" value="Unassembled WGS sequence"/>
</dbReference>
<evidence type="ECO:0000256" key="2">
    <source>
        <dbReference type="ARBA" id="ARBA00022525"/>
    </source>
</evidence>
<feature type="compositionally biased region" description="Basic and acidic residues" evidence="8">
    <location>
        <begin position="297"/>
        <end position="313"/>
    </location>
</feature>
<keyword evidence="7" id="KW-0624">Polysaccharide degradation</keyword>
<dbReference type="AlphaFoldDB" id="A0A9D5QCH0"/>
<comment type="caution">
    <text evidence="9">The sequence shown here is derived from an EMBL/GenBank/DDBJ whole genome shotgun (WGS) entry which is preliminary data.</text>
</comment>
<accession>A0A9D5QCH0</accession>
<keyword evidence="2" id="KW-0964">Secreted</keyword>
<evidence type="ECO:0000256" key="1">
    <source>
        <dbReference type="ARBA" id="ARBA00004613"/>
    </source>
</evidence>
<feature type="region of interest" description="Disordered" evidence="8">
    <location>
        <begin position="297"/>
        <end position="320"/>
    </location>
</feature>
<evidence type="ECO:0000313" key="9">
    <source>
        <dbReference type="EMBL" id="MBD3364544.1"/>
    </source>
</evidence>
<evidence type="ECO:0000256" key="4">
    <source>
        <dbReference type="ARBA" id="ARBA00022729"/>
    </source>
</evidence>
<evidence type="ECO:0000256" key="5">
    <source>
        <dbReference type="ARBA" id="ARBA00022801"/>
    </source>
</evidence>
<dbReference type="GO" id="GO:0045493">
    <property type="term" value="P:xylan catabolic process"/>
    <property type="evidence" value="ECO:0007669"/>
    <property type="project" value="UniProtKB-KW"/>
</dbReference>
<reference evidence="9" key="1">
    <citation type="submission" date="2019-11" db="EMBL/GenBank/DDBJ databases">
        <title>Microbial mats filling the niche in hypersaline microbial mats.</title>
        <authorList>
            <person name="Wong H.L."/>
            <person name="Macleod F.I."/>
            <person name="White R.A. III"/>
            <person name="Burns B.P."/>
        </authorList>
    </citation>
    <scope>NUCLEOTIDE SEQUENCE</scope>
    <source>
        <strain evidence="9">Bin_327</strain>
    </source>
</reference>
<dbReference type="Pfam" id="PF10503">
    <property type="entry name" value="Esterase_PHB"/>
    <property type="match status" value="1"/>
</dbReference>
<evidence type="ECO:0000256" key="8">
    <source>
        <dbReference type="SAM" id="MobiDB-lite"/>
    </source>
</evidence>
<dbReference type="Gene3D" id="3.40.50.1820">
    <property type="entry name" value="alpha/beta hydrolase"/>
    <property type="match status" value="1"/>
</dbReference>
<proteinExistence type="predicted"/>
<dbReference type="PANTHER" id="PTHR38050:SF2">
    <property type="entry name" value="FERULOYL ESTERASE C-RELATED"/>
    <property type="match status" value="1"/>
</dbReference>